<protein>
    <submittedName>
        <fullName evidence="4">Opacity protein</fullName>
    </submittedName>
</protein>
<feature type="signal peptide" evidence="2">
    <location>
        <begin position="1"/>
        <end position="21"/>
    </location>
</feature>
<dbReference type="AlphaFoldDB" id="A0A1M7ZF60"/>
<evidence type="ECO:0000313" key="5">
    <source>
        <dbReference type="Proteomes" id="UP000186406"/>
    </source>
</evidence>
<gene>
    <name evidence="4" type="ORF">SAMN02745172_01422</name>
</gene>
<proteinExistence type="predicted"/>
<dbReference type="InterPro" id="IPR011250">
    <property type="entry name" value="OMP/PagP_B-barrel"/>
</dbReference>
<dbReference type="Pfam" id="PF13505">
    <property type="entry name" value="OMP_b-brl"/>
    <property type="match status" value="1"/>
</dbReference>
<dbReference type="InterPro" id="IPR027385">
    <property type="entry name" value="Beta-barrel_OMP"/>
</dbReference>
<evidence type="ECO:0000259" key="3">
    <source>
        <dbReference type="Pfam" id="PF13505"/>
    </source>
</evidence>
<sequence>MRIARLFLALLACLPAAAATARDLGEPPELEHTADMLPEVPDDFGFYARMDGGVSFLKIGSVRMRSPLASAWAQSQGVDASSAPAGSFGLGAGLRWSQWLRADLTVDYGFPGQVEATRACLPCAGRLRAEADVDSLAVLANAYIDLPTFGRFTPWIGGGIGMAHLSLDSGGISLGNRQIVPIASNDAWNFAWQGSAGVAMRLTEALSLDAGYRYLGLGDIKTGGPRPGEARDIARQEVRIGLRYRLDQ</sequence>
<dbReference type="RefSeq" id="WP_073626911.1">
    <property type="nucleotide sequence ID" value="NZ_FRXO01000002.1"/>
</dbReference>
<evidence type="ECO:0000256" key="1">
    <source>
        <dbReference type="ARBA" id="ARBA00022729"/>
    </source>
</evidence>
<dbReference type="STRING" id="1123029.SAMN02745172_01422"/>
<dbReference type="EMBL" id="FRXO01000002">
    <property type="protein sequence ID" value="SHO63545.1"/>
    <property type="molecule type" value="Genomic_DNA"/>
</dbReference>
<dbReference type="Gene3D" id="2.40.160.20">
    <property type="match status" value="1"/>
</dbReference>
<dbReference type="Proteomes" id="UP000186406">
    <property type="component" value="Unassembled WGS sequence"/>
</dbReference>
<name>A0A1M7ZF60_9HYPH</name>
<reference evidence="4 5" key="1">
    <citation type="submission" date="2016-12" db="EMBL/GenBank/DDBJ databases">
        <authorList>
            <person name="Song W.-J."/>
            <person name="Kurnit D.M."/>
        </authorList>
    </citation>
    <scope>NUCLEOTIDE SEQUENCE [LARGE SCALE GENOMIC DNA]</scope>
    <source>
        <strain evidence="4 5">DSM 19599</strain>
    </source>
</reference>
<keyword evidence="5" id="KW-1185">Reference proteome</keyword>
<organism evidence="4 5">
    <name type="scientific">Pseudoxanthobacter soli DSM 19599</name>
    <dbReference type="NCBI Taxonomy" id="1123029"/>
    <lineage>
        <taxon>Bacteria</taxon>
        <taxon>Pseudomonadati</taxon>
        <taxon>Pseudomonadota</taxon>
        <taxon>Alphaproteobacteria</taxon>
        <taxon>Hyphomicrobiales</taxon>
        <taxon>Segnochrobactraceae</taxon>
        <taxon>Pseudoxanthobacter</taxon>
    </lineage>
</organism>
<feature type="chain" id="PRO_5012139024" evidence="2">
    <location>
        <begin position="22"/>
        <end position="248"/>
    </location>
</feature>
<dbReference type="OrthoDB" id="5643626at2"/>
<accession>A0A1M7ZF60</accession>
<dbReference type="SUPFAM" id="SSF56925">
    <property type="entry name" value="OMPA-like"/>
    <property type="match status" value="1"/>
</dbReference>
<evidence type="ECO:0000256" key="2">
    <source>
        <dbReference type="SAM" id="SignalP"/>
    </source>
</evidence>
<keyword evidence="1 2" id="KW-0732">Signal</keyword>
<feature type="domain" description="Outer membrane protein beta-barrel" evidence="3">
    <location>
        <begin position="20"/>
        <end position="245"/>
    </location>
</feature>
<evidence type="ECO:0000313" key="4">
    <source>
        <dbReference type="EMBL" id="SHO63545.1"/>
    </source>
</evidence>